<sequence>MINELIKILSPPQDRNFDETLLTAFEAKESLMLPEDFKEIISVYGGGLVDDFICILDPTSSNGSLNFEKSKYFQDAYTSMQQEFPSDYPRPRHPAKNSFLPWAVTNNGETFVWIIDGDVNAWKTAIHSVDQGDEELYSCGCLELLLKILLREIKSAILPSQFPSIDSSYHHFEPAT</sequence>
<dbReference type="AlphaFoldDB" id="A0A9Q4A998"/>
<protein>
    <recommendedName>
        <fullName evidence="3">SMI1/KNR4 family protein</fullName>
    </recommendedName>
</protein>
<evidence type="ECO:0008006" key="3">
    <source>
        <dbReference type="Google" id="ProtNLM"/>
    </source>
</evidence>
<dbReference type="Pfam" id="PF14568">
    <property type="entry name" value="SUKH_6"/>
    <property type="match status" value="1"/>
</dbReference>
<reference evidence="1" key="1">
    <citation type="submission" date="2019-11" db="EMBL/GenBank/DDBJ databases">
        <title>Epiphytic Pseudomonas syringae from cherry orchards.</title>
        <authorList>
            <person name="Hulin M.T."/>
        </authorList>
    </citation>
    <scope>NUCLEOTIDE SEQUENCE</scope>
    <source>
        <strain evidence="1">PA-2-5E</strain>
    </source>
</reference>
<dbReference type="RefSeq" id="WP_058824844.1">
    <property type="nucleotide sequence ID" value="NZ_CAWQUS010000144.1"/>
</dbReference>
<evidence type="ECO:0000313" key="2">
    <source>
        <dbReference type="Proteomes" id="UP000814010"/>
    </source>
</evidence>
<gene>
    <name evidence="1" type="ORF">GIV53_26430</name>
</gene>
<accession>A0A9Q4A998</accession>
<dbReference type="Proteomes" id="UP000814010">
    <property type="component" value="Unassembled WGS sequence"/>
</dbReference>
<evidence type="ECO:0000313" key="1">
    <source>
        <dbReference type="EMBL" id="MCF5632743.1"/>
    </source>
</evidence>
<dbReference type="SUPFAM" id="SSF160631">
    <property type="entry name" value="SMI1/KNR4-like"/>
    <property type="match status" value="1"/>
</dbReference>
<proteinExistence type="predicted"/>
<name>A0A9Q4A998_PSESX</name>
<comment type="caution">
    <text evidence="1">The sequence shown here is derived from an EMBL/GenBank/DDBJ whole genome shotgun (WGS) entry which is preliminary data.</text>
</comment>
<dbReference type="EMBL" id="WKAE01000560">
    <property type="protein sequence ID" value="MCF5632743.1"/>
    <property type="molecule type" value="Genomic_DNA"/>
</dbReference>
<dbReference type="InterPro" id="IPR037883">
    <property type="entry name" value="Knr4/Smi1-like_sf"/>
</dbReference>
<organism evidence="1 2">
    <name type="scientific">Pseudomonas syringae</name>
    <dbReference type="NCBI Taxonomy" id="317"/>
    <lineage>
        <taxon>Bacteria</taxon>
        <taxon>Pseudomonadati</taxon>
        <taxon>Pseudomonadota</taxon>
        <taxon>Gammaproteobacteria</taxon>
        <taxon>Pseudomonadales</taxon>
        <taxon>Pseudomonadaceae</taxon>
        <taxon>Pseudomonas</taxon>
    </lineage>
</organism>